<dbReference type="PANTHER" id="PTHR43016:SF16">
    <property type="entry name" value="METALLOPROTEASE, PUTATIVE (AFU_ORTHOLOGUE AFUA_4G07610)-RELATED"/>
    <property type="match status" value="1"/>
</dbReference>
<feature type="domain" description="Peptidase M16 C-terminal" evidence="2">
    <location>
        <begin position="700"/>
        <end position="789"/>
    </location>
</feature>
<reference evidence="3" key="1">
    <citation type="submission" date="2022-07" db="EMBL/GenBank/DDBJ databases">
        <authorList>
            <person name="Trinca V."/>
            <person name="Uliana J.V.C."/>
            <person name="Torres T.T."/>
            <person name="Ward R.J."/>
            <person name="Monesi N."/>
        </authorList>
    </citation>
    <scope>NUCLEOTIDE SEQUENCE</scope>
    <source>
        <strain evidence="3">HSMRA1968</strain>
        <tissue evidence="3">Whole embryos</tissue>
    </source>
</reference>
<name>A0A9Q0MYT9_9DIPT</name>
<evidence type="ECO:0000313" key="3">
    <source>
        <dbReference type="EMBL" id="KAJ6640346.1"/>
    </source>
</evidence>
<protein>
    <recommendedName>
        <fullName evidence="2">Peptidase M16 C-terminal domain-containing protein</fullName>
    </recommendedName>
</protein>
<dbReference type="InterPro" id="IPR011249">
    <property type="entry name" value="Metalloenz_LuxS/M16"/>
</dbReference>
<feature type="non-terminal residue" evidence="3">
    <location>
        <position position="1458"/>
    </location>
</feature>
<comment type="caution">
    <text evidence="3">The sequence shown here is derived from an EMBL/GenBank/DDBJ whole genome shotgun (WGS) entry which is preliminary data.</text>
</comment>
<dbReference type="OrthoDB" id="4953at2759"/>
<feature type="chain" id="PRO_5040218789" description="Peptidase M16 C-terminal domain-containing protein" evidence="1">
    <location>
        <begin position="23"/>
        <end position="1458"/>
    </location>
</feature>
<proteinExistence type="predicted"/>
<organism evidence="3 4">
    <name type="scientific">Pseudolycoriella hygida</name>
    <dbReference type="NCBI Taxonomy" id="35572"/>
    <lineage>
        <taxon>Eukaryota</taxon>
        <taxon>Metazoa</taxon>
        <taxon>Ecdysozoa</taxon>
        <taxon>Arthropoda</taxon>
        <taxon>Hexapoda</taxon>
        <taxon>Insecta</taxon>
        <taxon>Pterygota</taxon>
        <taxon>Neoptera</taxon>
        <taxon>Endopterygota</taxon>
        <taxon>Diptera</taxon>
        <taxon>Nematocera</taxon>
        <taxon>Sciaroidea</taxon>
        <taxon>Sciaridae</taxon>
        <taxon>Pseudolycoriella</taxon>
    </lineage>
</organism>
<feature type="signal peptide" evidence="1">
    <location>
        <begin position="1"/>
        <end position="22"/>
    </location>
</feature>
<evidence type="ECO:0000256" key="1">
    <source>
        <dbReference type="SAM" id="SignalP"/>
    </source>
</evidence>
<dbReference type="EMBL" id="WJQU01000003">
    <property type="protein sequence ID" value="KAJ6640346.1"/>
    <property type="molecule type" value="Genomic_DNA"/>
</dbReference>
<keyword evidence="4" id="KW-1185">Reference proteome</keyword>
<dbReference type="SUPFAM" id="SSF63411">
    <property type="entry name" value="LuxS/MPP-like metallohydrolase"/>
    <property type="match status" value="6"/>
</dbReference>
<evidence type="ECO:0000259" key="2">
    <source>
        <dbReference type="Pfam" id="PF05193"/>
    </source>
</evidence>
<gene>
    <name evidence="3" type="ORF">Bhyg_13096</name>
</gene>
<dbReference type="InterPro" id="IPR007863">
    <property type="entry name" value="Peptidase_M16_C"/>
</dbReference>
<sequence>MILLFSVAFLLTLPYLHLNTSARTVKSPSYAITGSTTYKGRFPVNKYTTSSGLTIVTARFSGPIVKVNLCLGSEDYPYESALDIIANKCYSDGTNGETGKTKLDLKQIRHTIQYKISSISKNLDQTPFHDLRKKVLMDFLYGTTASDFSTVLNSENEYRYLLTAKDSYYIDLLYEYFIDKAYAQSIGIESKSEFRRVKKDNKERIPNRIKNLGSEGLKKEAKQLAAAIKFNSKPVPAALLNSVPSPSIADVNFYEVVSYRTVGRNIGSCGQYSQTAYIKSFRHEYETAVKYVKASICHTKFTLEAIKYTANHMLKDLRKAEKDIGRACEDFLRVSYYKPNSNKMINLILNVVPDWKVMALFNTINTQGEIVSLDSTETALVNLFSPGLNDYNHPDFAALNVALKYCSQTEGPMFKRVRGAGYTYSVDLQLLPAEDVVRAFNESRQIIEELTQPNAIWRPALIESAKNSATFDTVLAVSEVFEIPLESMMSSFRNVSSNFKRDLIAMIFFMEPWYLLTFLFGLARIHQDTQIFAKTFKSPTYILTSSTSYNGRFPVNKYITSSGLTIVIARTYGPIVKSYLCLATKAVDDNGEPHVLEHLVFLGSIDSTCYTSSHVGKDGLLKLLPIYLDHILYPTLVYSQFITEVYHVKGDGSDGGVVYSEILANPYNINLHAMLKALYGNFGYASETGGRVENLQQNTTHEMVVNYHKRFYRPENLCVTICGDVTIDEVMDSIKEMEEKILSKPKLTKWKRPWLAPMPALISKTVQNLIPSKNEGFAQIYIAWRGPNCAAEFRKLLGTKFLMKHLSSIAIPSDFFAEGISNDKEENVKSGLYFVFSKVSVEHVDLVHLKFLRWLEDIATKKVKLDMKQINESIQFKLLLYAKNLDRSPFDDLHRKILADYLYAKLLLHRPFERKPYVQSIGIQSIAEFERMKKENKERIRNRIKNLGPEGLKKKAKELAAATKLNSRPVPDALLNTIPSPSIEHVNFYDVDVYRTGDDGRKGDQIGLDINSWPMYAEAYDFRTEYVYILVTIDTNAIIQSYRPYIHLLLNVIDASPFGSTITESSVIDFTEISKAFQIGLAKAQPFGCGKYSQTALYRIKAFRKQYETAAKHVIANLRHTQFTVKSVKQSIERMLNEIRTAVTNIERGCAEMLQSLYYQANSNMKFNSMFRQMKFLKGLLTRLENEDDSEEVLDMLNMLREFLVSRDHLAVHVATDFVALSENKTNVNVVWRGFQFDSGPKKLNIVPDWKVMVPINTIQIHGNIIGLDYTETGYLTMSSSGISDYNHKDFVPLTVALKYCAQREGPMYKRVRGFGYTYSVDLKLLPEEGVIQFTLSKSSDIVSAFNESRQIINELTQPDGKWHPTLLESAKNVAISDIVSTVTQVAQIPLAFVMSTFRNVSTNFNRDLIVKIKAVTISDLKHVAAKYMKDIFCPTKARLTIVCNTEKAPIIAKKLKE</sequence>
<evidence type="ECO:0000313" key="4">
    <source>
        <dbReference type="Proteomes" id="UP001151699"/>
    </source>
</evidence>
<accession>A0A9Q0MYT9</accession>
<dbReference type="PANTHER" id="PTHR43016">
    <property type="entry name" value="PRESEQUENCE PROTEASE"/>
    <property type="match status" value="1"/>
</dbReference>
<dbReference type="Pfam" id="PF05193">
    <property type="entry name" value="Peptidase_M16_C"/>
    <property type="match status" value="1"/>
</dbReference>
<dbReference type="GO" id="GO:0046872">
    <property type="term" value="F:metal ion binding"/>
    <property type="evidence" value="ECO:0007669"/>
    <property type="project" value="InterPro"/>
</dbReference>
<dbReference type="Gene3D" id="3.30.830.10">
    <property type="entry name" value="Metalloenzyme, LuxS/M16 peptidase-like"/>
    <property type="match status" value="3"/>
</dbReference>
<keyword evidence="1" id="KW-0732">Signal</keyword>
<dbReference type="Proteomes" id="UP001151699">
    <property type="component" value="Chromosome X"/>
</dbReference>